<keyword evidence="2" id="KW-0012">Acyltransferase</keyword>
<sequence>MIRKLITSDLASYKTLRLLSLQTDPLSFFARFEEAKKWSDRQFEAEFIGAYAGIFGYYGYFVDNMLVGYICLSPISNGEHQTADVYNLYVLPQFRRQGIAKKLLEYIIDQAQAEKLTTLFLSVMDHNEGAISLYKHYQFYPYDSRKDVVRHGDEFLTEILMRKDLDSL</sequence>
<evidence type="ECO:0000256" key="1">
    <source>
        <dbReference type="ARBA" id="ARBA00022679"/>
    </source>
</evidence>
<evidence type="ECO:0000259" key="3">
    <source>
        <dbReference type="PROSITE" id="PS51186"/>
    </source>
</evidence>
<evidence type="ECO:0000313" key="5">
    <source>
        <dbReference type="Proteomes" id="UP000246104"/>
    </source>
</evidence>
<dbReference type="InterPro" id="IPR000182">
    <property type="entry name" value="GNAT_dom"/>
</dbReference>
<dbReference type="SUPFAM" id="SSF55729">
    <property type="entry name" value="Acyl-CoA N-acyltransferases (Nat)"/>
    <property type="match status" value="1"/>
</dbReference>
<dbReference type="PROSITE" id="PS51186">
    <property type="entry name" value="GNAT"/>
    <property type="match status" value="1"/>
</dbReference>
<dbReference type="AlphaFoldDB" id="A0A317JT04"/>
<dbReference type="Proteomes" id="UP000246104">
    <property type="component" value="Unassembled WGS sequence"/>
</dbReference>
<dbReference type="CDD" id="cd04301">
    <property type="entry name" value="NAT_SF"/>
    <property type="match status" value="1"/>
</dbReference>
<gene>
    <name evidence="4" type="ORF">C5B42_04545</name>
</gene>
<evidence type="ECO:0000313" key="4">
    <source>
        <dbReference type="EMBL" id="PWU22980.1"/>
    </source>
</evidence>
<evidence type="ECO:0000256" key="2">
    <source>
        <dbReference type="ARBA" id="ARBA00023315"/>
    </source>
</evidence>
<name>A0A317JT04_9BACT</name>
<dbReference type="Gene3D" id="3.40.630.30">
    <property type="match status" value="1"/>
</dbReference>
<dbReference type="EMBL" id="PSRQ01000050">
    <property type="protein sequence ID" value="PWU22980.1"/>
    <property type="molecule type" value="Genomic_DNA"/>
</dbReference>
<dbReference type="InterPro" id="IPR016181">
    <property type="entry name" value="Acyl_CoA_acyltransferase"/>
</dbReference>
<proteinExistence type="predicted"/>
<protein>
    <recommendedName>
        <fullName evidence="3">N-acetyltransferase domain-containing protein</fullName>
    </recommendedName>
</protein>
<feature type="domain" description="N-acetyltransferase" evidence="3">
    <location>
        <begin position="1"/>
        <end position="166"/>
    </location>
</feature>
<reference evidence="4 5" key="1">
    <citation type="submission" date="2018-02" db="EMBL/GenBank/DDBJ databases">
        <title>Genomic Reconstructions from Amazon Rainforest and Pasture Soil Reveal Novel Insights into the Physiology of Candidate Phyla in Tropical Sites.</title>
        <authorList>
            <person name="Kroeger M.E."/>
            <person name="Delmont T."/>
            <person name="Eren A.M."/>
            <person name="Guo J."/>
            <person name="Meyer K.M."/>
            <person name="Khan K."/>
            <person name="Rodrigues J.L.M."/>
            <person name="Bohannan B.J.M."/>
            <person name="Tringe S."/>
            <person name="Borges C.D."/>
            <person name="Tiedje J."/>
            <person name="Tsai S.M."/>
            <person name="Nusslein K."/>
        </authorList>
    </citation>
    <scope>NUCLEOTIDE SEQUENCE [LARGE SCALE GENOMIC DNA]</scope>
    <source>
        <strain evidence="4">Amazon FNV 2010 28 9</strain>
    </source>
</reference>
<organism evidence="4 5">
    <name type="scientific">Candidatus Cerribacteria bacterium 'Amazon FNV 2010 28 9'</name>
    <dbReference type="NCBI Taxonomy" id="2081795"/>
    <lineage>
        <taxon>Bacteria</taxon>
        <taxon>Candidatus Cerribacteria</taxon>
    </lineage>
</organism>
<comment type="caution">
    <text evidence="4">The sequence shown here is derived from an EMBL/GenBank/DDBJ whole genome shotgun (WGS) entry which is preliminary data.</text>
</comment>
<dbReference type="PANTHER" id="PTHR43420">
    <property type="entry name" value="ACETYLTRANSFERASE"/>
    <property type="match status" value="1"/>
</dbReference>
<accession>A0A317JT04</accession>
<dbReference type="InterPro" id="IPR050680">
    <property type="entry name" value="YpeA/RimI_acetyltransf"/>
</dbReference>
<dbReference type="GO" id="GO:0016747">
    <property type="term" value="F:acyltransferase activity, transferring groups other than amino-acyl groups"/>
    <property type="evidence" value="ECO:0007669"/>
    <property type="project" value="InterPro"/>
</dbReference>
<keyword evidence="1" id="KW-0808">Transferase</keyword>
<dbReference type="Pfam" id="PF00583">
    <property type="entry name" value="Acetyltransf_1"/>
    <property type="match status" value="1"/>
</dbReference>